<dbReference type="GO" id="GO:0003677">
    <property type="term" value="F:DNA binding"/>
    <property type="evidence" value="ECO:0007669"/>
    <property type="project" value="InterPro"/>
</dbReference>
<keyword evidence="2" id="KW-0378">Hydrolase</keyword>
<sequence>MEEVFIRRGVPYKVVGGTRFYERKEIKDALAYLRAVSNPEDDVSVRRILNTPRRGIGDKAEEAVEGFARREKITFSAALNRLSEIHTLPTRSATALAEFNRLLGNLRTLDESGAGPSAILEAAMEASGYLKELTASKDPQDEVRVENIAELENVTREYEEQFAEDNDSDEVATLSNFLERVSLVADSDQIPTGEEHGGVVTLMTLHTAKGLEFPVVFLTGMEDGVFPHQRALGSATELEEERRLAYVGMTRAMKRLYLSRAVARSTWGQPNYNPESRFLSEIPAELVDRQGEEPGPLGLSGSGYSKPTKRDEPVMVLEVGDRVLHDKFGMGTVTAVVGQNEKAEATIDFKSAGEKRLLLRYAPVEKL</sequence>
<name>A0A6J6KYZ7_9ZZZZ</name>
<evidence type="ECO:0000256" key="1">
    <source>
        <dbReference type="ARBA" id="ARBA00022741"/>
    </source>
</evidence>
<accession>A0A6J6KYZ7</accession>
<dbReference type="PANTHER" id="PTHR11070">
    <property type="entry name" value="UVRD / RECB / PCRA DNA HELICASE FAMILY MEMBER"/>
    <property type="match status" value="1"/>
</dbReference>
<dbReference type="InterPro" id="IPR027417">
    <property type="entry name" value="P-loop_NTPase"/>
</dbReference>
<reference evidence="7" key="1">
    <citation type="submission" date="2020-05" db="EMBL/GenBank/DDBJ databases">
        <authorList>
            <person name="Chiriac C."/>
            <person name="Salcher M."/>
            <person name="Ghai R."/>
            <person name="Kavagutti S V."/>
        </authorList>
    </citation>
    <scope>NUCLEOTIDE SEQUENCE</scope>
</reference>
<dbReference type="CDD" id="cd18807">
    <property type="entry name" value="SF1_C_UvrD"/>
    <property type="match status" value="1"/>
</dbReference>
<dbReference type="GO" id="GO:0043138">
    <property type="term" value="F:3'-5' DNA helicase activity"/>
    <property type="evidence" value="ECO:0007669"/>
    <property type="project" value="TreeGrafter"/>
</dbReference>
<dbReference type="GO" id="GO:0016787">
    <property type="term" value="F:hydrolase activity"/>
    <property type="evidence" value="ECO:0007669"/>
    <property type="project" value="UniProtKB-KW"/>
</dbReference>
<keyword evidence="4" id="KW-0067">ATP-binding</keyword>
<dbReference type="Gene3D" id="3.40.50.300">
    <property type="entry name" value="P-loop containing nucleotide triphosphate hydrolases"/>
    <property type="match status" value="1"/>
</dbReference>
<feature type="region of interest" description="Disordered" evidence="5">
    <location>
        <begin position="289"/>
        <end position="308"/>
    </location>
</feature>
<dbReference type="PANTHER" id="PTHR11070:SF2">
    <property type="entry name" value="ATP-DEPENDENT DNA HELICASE SRS2"/>
    <property type="match status" value="1"/>
</dbReference>
<evidence type="ECO:0000256" key="5">
    <source>
        <dbReference type="SAM" id="MobiDB-lite"/>
    </source>
</evidence>
<dbReference type="InterPro" id="IPR000212">
    <property type="entry name" value="DNA_helicase_UvrD/REP"/>
</dbReference>
<evidence type="ECO:0000313" key="7">
    <source>
        <dbReference type="EMBL" id="CAB4655007.1"/>
    </source>
</evidence>
<dbReference type="GO" id="GO:0005829">
    <property type="term" value="C:cytosol"/>
    <property type="evidence" value="ECO:0007669"/>
    <property type="project" value="TreeGrafter"/>
</dbReference>
<proteinExistence type="predicted"/>
<evidence type="ECO:0000256" key="3">
    <source>
        <dbReference type="ARBA" id="ARBA00022806"/>
    </source>
</evidence>
<evidence type="ECO:0000256" key="2">
    <source>
        <dbReference type="ARBA" id="ARBA00022801"/>
    </source>
</evidence>
<protein>
    <submittedName>
        <fullName evidence="7">Unannotated protein</fullName>
    </submittedName>
</protein>
<dbReference type="EMBL" id="CAEZWI010000083">
    <property type="protein sequence ID" value="CAB4655007.1"/>
    <property type="molecule type" value="Genomic_DNA"/>
</dbReference>
<dbReference type="GO" id="GO:0033202">
    <property type="term" value="C:DNA helicase complex"/>
    <property type="evidence" value="ECO:0007669"/>
    <property type="project" value="TreeGrafter"/>
</dbReference>
<dbReference type="Pfam" id="PF13361">
    <property type="entry name" value="UvrD_C"/>
    <property type="match status" value="1"/>
</dbReference>
<dbReference type="SUPFAM" id="SSF52540">
    <property type="entry name" value="P-loop containing nucleoside triphosphate hydrolases"/>
    <property type="match status" value="1"/>
</dbReference>
<keyword evidence="1" id="KW-0547">Nucleotide-binding</keyword>
<dbReference type="PROSITE" id="PS51217">
    <property type="entry name" value="UVRD_HELICASE_CTER"/>
    <property type="match status" value="1"/>
</dbReference>
<dbReference type="AlphaFoldDB" id="A0A6J6KYZ7"/>
<dbReference type="InterPro" id="IPR014017">
    <property type="entry name" value="DNA_helicase_UvrD-like_C"/>
</dbReference>
<dbReference type="GO" id="GO:0005524">
    <property type="term" value="F:ATP binding"/>
    <property type="evidence" value="ECO:0007669"/>
    <property type="project" value="UniProtKB-KW"/>
</dbReference>
<dbReference type="GO" id="GO:0000725">
    <property type="term" value="P:recombinational repair"/>
    <property type="evidence" value="ECO:0007669"/>
    <property type="project" value="TreeGrafter"/>
</dbReference>
<feature type="compositionally biased region" description="Low complexity" evidence="5">
    <location>
        <begin position="293"/>
        <end position="303"/>
    </location>
</feature>
<evidence type="ECO:0000256" key="4">
    <source>
        <dbReference type="ARBA" id="ARBA00022840"/>
    </source>
</evidence>
<dbReference type="Gene3D" id="1.10.486.10">
    <property type="entry name" value="PCRA, domain 4"/>
    <property type="match status" value="1"/>
</dbReference>
<keyword evidence="3" id="KW-0347">Helicase</keyword>
<gene>
    <name evidence="7" type="ORF">UFOPK2237_00736</name>
</gene>
<evidence type="ECO:0000259" key="6">
    <source>
        <dbReference type="PROSITE" id="PS51217"/>
    </source>
</evidence>
<feature type="domain" description="UvrD-like helicase C-terminal" evidence="6">
    <location>
        <begin position="1"/>
        <end position="210"/>
    </location>
</feature>
<organism evidence="7">
    <name type="scientific">freshwater metagenome</name>
    <dbReference type="NCBI Taxonomy" id="449393"/>
    <lineage>
        <taxon>unclassified sequences</taxon>
        <taxon>metagenomes</taxon>
        <taxon>ecological metagenomes</taxon>
    </lineage>
</organism>
<dbReference type="FunFam" id="1.10.486.10:FF:000003">
    <property type="entry name" value="ATP-dependent DNA helicase"/>
    <property type="match status" value="1"/>
</dbReference>
<dbReference type="Pfam" id="PF21196">
    <property type="entry name" value="PcrA_UvrD_tudor"/>
    <property type="match status" value="1"/>
</dbReference>